<dbReference type="Gene3D" id="3.30.1330.60">
    <property type="entry name" value="OmpA-like domain"/>
    <property type="match status" value="2"/>
</dbReference>
<dbReference type="AlphaFoldDB" id="A0A1I7HZX2"/>
<dbReference type="Pfam" id="PF00691">
    <property type="entry name" value="OmpA"/>
    <property type="match status" value="2"/>
</dbReference>
<dbReference type="PANTHER" id="PTHR30329:SF21">
    <property type="entry name" value="LIPOPROTEIN YIAD-RELATED"/>
    <property type="match status" value="1"/>
</dbReference>
<dbReference type="InterPro" id="IPR050330">
    <property type="entry name" value="Bact_OuterMem_StrucFunc"/>
</dbReference>
<dbReference type="Proteomes" id="UP000199138">
    <property type="component" value="Unassembled WGS sequence"/>
</dbReference>
<evidence type="ECO:0000256" key="2">
    <source>
        <dbReference type="ARBA" id="ARBA00023136"/>
    </source>
</evidence>
<dbReference type="InterPro" id="IPR006665">
    <property type="entry name" value="OmpA-like"/>
</dbReference>
<dbReference type="GO" id="GO:0009279">
    <property type="term" value="C:cell outer membrane"/>
    <property type="evidence" value="ECO:0007669"/>
    <property type="project" value="UniProtKB-SubCell"/>
</dbReference>
<keyword evidence="8" id="KW-1185">Reference proteome</keyword>
<dbReference type="PRINTS" id="PR01021">
    <property type="entry name" value="OMPADOMAIN"/>
</dbReference>
<dbReference type="InterPro" id="IPR036737">
    <property type="entry name" value="OmpA-like_sf"/>
</dbReference>
<sequence>MKSFFGLVIFLLAFSSQLNAQNKIIQLFYDMDVHALNNQQEQLLSTSLDSLNNGNNYYFDITGYTDYVASKEYNMKLAKKRADVIKNFIQTNYPQLIKNIKTSAHGELITEQITSNNSGNSENRRVDVVVLFAEKTAYIPLDKSMFMGKNYNELKKGDSIELKTLRFVLNTTNLKEESKKTLDTVVQELRNHTSVKLRIEGHVCCGDIYTPYAADFKKNQEKLSKNRAQSIMNYLISKGIKETRLSYIGYGFKRPKVYPEKTEADKAANRRVILRITYL</sequence>
<dbReference type="OrthoDB" id="9782229at2"/>
<accession>A0A1I7HZX2</accession>
<comment type="subcellular location">
    <subcellularLocation>
        <location evidence="1">Cell outer membrane</location>
    </subcellularLocation>
</comment>
<evidence type="ECO:0000313" key="8">
    <source>
        <dbReference type="Proteomes" id="UP000199138"/>
    </source>
</evidence>
<protein>
    <submittedName>
        <fullName evidence="7">OmpA family protein</fullName>
    </submittedName>
</protein>
<feature type="chain" id="PRO_5011561981" evidence="5">
    <location>
        <begin position="21"/>
        <end position="279"/>
    </location>
</feature>
<feature type="signal peptide" evidence="5">
    <location>
        <begin position="1"/>
        <end position="20"/>
    </location>
</feature>
<evidence type="ECO:0000256" key="4">
    <source>
        <dbReference type="PROSITE-ProRule" id="PRU00473"/>
    </source>
</evidence>
<organism evidence="7 8">
    <name type="scientific">Pustulibacterium marinum</name>
    <dbReference type="NCBI Taxonomy" id="1224947"/>
    <lineage>
        <taxon>Bacteria</taxon>
        <taxon>Pseudomonadati</taxon>
        <taxon>Bacteroidota</taxon>
        <taxon>Flavobacteriia</taxon>
        <taxon>Flavobacteriales</taxon>
        <taxon>Flavobacteriaceae</taxon>
        <taxon>Pustulibacterium</taxon>
    </lineage>
</organism>
<evidence type="ECO:0000256" key="5">
    <source>
        <dbReference type="SAM" id="SignalP"/>
    </source>
</evidence>
<evidence type="ECO:0000256" key="3">
    <source>
        <dbReference type="ARBA" id="ARBA00023237"/>
    </source>
</evidence>
<reference evidence="7 8" key="1">
    <citation type="submission" date="2016-10" db="EMBL/GenBank/DDBJ databases">
        <authorList>
            <person name="de Groot N.N."/>
        </authorList>
    </citation>
    <scope>NUCLEOTIDE SEQUENCE [LARGE SCALE GENOMIC DNA]</scope>
    <source>
        <strain evidence="7 8">CGMCC 1.12333</strain>
    </source>
</reference>
<dbReference type="CDD" id="cd07185">
    <property type="entry name" value="OmpA_C-like"/>
    <property type="match status" value="2"/>
</dbReference>
<dbReference type="InterPro" id="IPR006664">
    <property type="entry name" value="OMP_bac"/>
</dbReference>
<gene>
    <name evidence="7" type="ORF">SAMN05216480_11213</name>
</gene>
<keyword evidence="3" id="KW-0998">Cell outer membrane</keyword>
<evidence type="ECO:0000256" key="1">
    <source>
        <dbReference type="ARBA" id="ARBA00004442"/>
    </source>
</evidence>
<keyword evidence="2 4" id="KW-0472">Membrane</keyword>
<dbReference type="PROSITE" id="PS51123">
    <property type="entry name" value="OMPA_2"/>
    <property type="match status" value="2"/>
</dbReference>
<evidence type="ECO:0000259" key="6">
    <source>
        <dbReference type="PROSITE" id="PS51123"/>
    </source>
</evidence>
<name>A0A1I7HZX2_9FLAO</name>
<evidence type="ECO:0000313" key="7">
    <source>
        <dbReference type="EMBL" id="SFU66239.1"/>
    </source>
</evidence>
<dbReference type="RefSeq" id="WP_093025813.1">
    <property type="nucleotide sequence ID" value="NZ_FPBK01000012.1"/>
</dbReference>
<proteinExistence type="predicted"/>
<dbReference type="EMBL" id="FPBK01000012">
    <property type="protein sequence ID" value="SFU66239.1"/>
    <property type="molecule type" value="Genomic_DNA"/>
</dbReference>
<dbReference type="SUPFAM" id="SSF103088">
    <property type="entry name" value="OmpA-like"/>
    <property type="match status" value="2"/>
</dbReference>
<feature type="domain" description="OmpA-like" evidence="6">
    <location>
        <begin position="154"/>
        <end position="279"/>
    </location>
</feature>
<dbReference type="PANTHER" id="PTHR30329">
    <property type="entry name" value="STATOR ELEMENT OF FLAGELLAR MOTOR COMPLEX"/>
    <property type="match status" value="1"/>
</dbReference>
<dbReference type="STRING" id="1224947.SAMN05216480_11213"/>
<feature type="domain" description="OmpA-like" evidence="6">
    <location>
        <begin position="16"/>
        <end position="134"/>
    </location>
</feature>
<keyword evidence="5" id="KW-0732">Signal</keyword>